<dbReference type="Proteomes" id="UP000610746">
    <property type="component" value="Unassembled WGS sequence"/>
</dbReference>
<keyword evidence="2" id="KW-1185">Reference proteome</keyword>
<gene>
    <name evidence="1" type="ORF">HNQ03_000572</name>
</gene>
<accession>A0A8J8G6A2</accession>
<dbReference type="AlphaFoldDB" id="A0A8J8G6A2"/>
<sequence length="53" mass="6577">MFFWRTLNLLKLIFASICIKKYIQDYVYLKRFYKQIIIKVITNIKFSNEILKL</sequence>
<name>A0A8J8G6A2_9FLAO</name>
<reference evidence="1" key="1">
    <citation type="submission" date="2020-05" db="EMBL/GenBank/DDBJ databases">
        <title>Genomic Encyclopedia of Type Strains, Phase IV (KMG-V): Genome sequencing to study the core and pangenomes of soil and plant-associated prokaryotes.</title>
        <authorList>
            <person name="Whitman W."/>
        </authorList>
    </citation>
    <scope>NUCLEOTIDE SEQUENCE</scope>
    <source>
        <strain evidence="1">16F</strain>
    </source>
</reference>
<comment type="caution">
    <text evidence="1">The sequence shown here is derived from an EMBL/GenBank/DDBJ whole genome shotgun (WGS) entry which is preliminary data.</text>
</comment>
<evidence type="ECO:0000313" key="1">
    <source>
        <dbReference type="EMBL" id="NRS91505.1"/>
    </source>
</evidence>
<evidence type="ECO:0000313" key="2">
    <source>
        <dbReference type="Proteomes" id="UP000610746"/>
    </source>
</evidence>
<proteinExistence type="predicted"/>
<organism evidence="1 2">
    <name type="scientific">Frigoriflavimonas asaccharolytica</name>
    <dbReference type="NCBI Taxonomy" id="2735899"/>
    <lineage>
        <taxon>Bacteria</taxon>
        <taxon>Pseudomonadati</taxon>
        <taxon>Bacteroidota</taxon>
        <taxon>Flavobacteriia</taxon>
        <taxon>Flavobacteriales</taxon>
        <taxon>Weeksellaceae</taxon>
        <taxon>Frigoriflavimonas</taxon>
    </lineage>
</organism>
<protein>
    <submittedName>
        <fullName evidence="1">Uncharacterized protein</fullName>
    </submittedName>
</protein>
<dbReference type="EMBL" id="JABSNO010000003">
    <property type="protein sequence ID" value="NRS91505.1"/>
    <property type="molecule type" value="Genomic_DNA"/>
</dbReference>